<dbReference type="Gene3D" id="3.30.1520.10">
    <property type="entry name" value="Phox-like domain"/>
    <property type="match status" value="1"/>
</dbReference>
<gene>
    <name evidence="3" type="ORF">SDRG_15152</name>
</gene>
<dbReference type="InterPro" id="IPR036871">
    <property type="entry name" value="PX_dom_sf"/>
</dbReference>
<dbReference type="GeneID" id="19955879"/>
<dbReference type="AlphaFoldDB" id="T0R4N6"/>
<dbReference type="Proteomes" id="UP000030762">
    <property type="component" value="Unassembled WGS sequence"/>
</dbReference>
<accession>T0R4N6</accession>
<feature type="compositionally biased region" description="Basic and acidic residues" evidence="1">
    <location>
        <begin position="63"/>
        <end position="72"/>
    </location>
</feature>
<keyword evidence="4" id="KW-1185">Reference proteome</keyword>
<dbReference type="OrthoDB" id="41200at2759"/>
<dbReference type="RefSeq" id="XP_008619538.1">
    <property type="nucleotide sequence ID" value="XM_008621316.1"/>
</dbReference>
<protein>
    <recommendedName>
        <fullName evidence="2">PX domain-containing protein</fullName>
    </recommendedName>
</protein>
<feature type="compositionally biased region" description="Low complexity" evidence="1">
    <location>
        <begin position="48"/>
        <end position="61"/>
    </location>
</feature>
<dbReference type="InterPro" id="IPR001683">
    <property type="entry name" value="PX_dom"/>
</dbReference>
<feature type="region of interest" description="Disordered" evidence="1">
    <location>
        <begin position="1"/>
        <end position="25"/>
    </location>
</feature>
<feature type="region of interest" description="Disordered" evidence="1">
    <location>
        <begin position="48"/>
        <end position="90"/>
    </location>
</feature>
<dbReference type="VEuPathDB" id="FungiDB:SDRG_15152"/>
<dbReference type="InParanoid" id="T0R4N6"/>
<dbReference type="PROSITE" id="PS50195">
    <property type="entry name" value="PX"/>
    <property type="match status" value="1"/>
</dbReference>
<dbReference type="SUPFAM" id="SSF64268">
    <property type="entry name" value="PX domain"/>
    <property type="match status" value="1"/>
</dbReference>
<dbReference type="EMBL" id="JH767216">
    <property type="protein sequence ID" value="EQC27038.1"/>
    <property type="molecule type" value="Genomic_DNA"/>
</dbReference>
<dbReference type="eggNOG" id="ENOG502S1RQ">
    <property type="taxonomic scope" value="Eukaryota"/>
</dbReference>
<evidence type="ECO:0000313" key="3">
    <source>
        <dbReference type="EMBL" id="EQC27038.1"/>
    </source>
</evidence>
<sequence>MINKVRTIQSSKRARGSAKKSKKLQQLELQQAMEAATLDELLIVPLVPTTETTSSKTTPSMPKKPDDAHDDEKTDVEEDESDANDDGDEEDVVVIASPTASSVCTRFLSKTFWSPKDIKAHASDPDATFSVSIPSFRDMDEGYIAYNVVVETPYHTWAVEKRYSEFVLLAQTLQLKEIHMDLPPKTWFKVTQDTVLSDRRERLEAACVDLLQRDNMVSIALVREFFQLDVFAMSLTESCP</sequence>
<dbReference type="STRING" id="1156394.T0R4N6"/>
<organism evidence="3 4">
    <name type="scientific">Saprolegnia diclina (strain VS20)</name>
    <dbReference type="NCBI Taxonomy" id="1156394"/>
    <lineage>
        <taxon>Eukaryota</taxon>
        <taxon>Sar</taxon>
        <taxon>Stramenopiles</taxon>
        <taxon>Oomycota</taxon>
        <taxon>Saprolegniomycetes</taxon>
        <taxon>Saprolegniales</taxon>
        <taxon>Saprolegniaceae</taxon>
        <taxon>Saprolegnia</taxon>
    </lineage>
</organism>
<reference evidence="3 4" key="1">
    <citation type="submission" date="2012-04" db="EMBL/GenBank/DDBJ databases">
        <title>The Genome Sequence of Saprolegnia declina VS20.</title>
        <authorList>
            <consortium name="The Broad Institute Genome Sequencing Platform"/>
            <person name="Russ C."/>
            <person name="Nusbaum C."/>
            <person name="Tyler B."/>
            <person name="van West P."/>
            <person name="Dieguez-Uribeondo J."/>
            <person name="de Bruijn I."/>
            <person name="Tripathy S."/>
            <person name="Jiang R."/>
            <person name="Young S.K."/>
            <person name="Zeng Q."/>
            <person name="Gargeya S."/>
            <person name="Fitzgerald M."/>
            <person name="Haas B."/>
            <person name="Abouelleil A."/>
            <person name="Alvarado L."/>
            <person name="Arachchi H.M."/>
            <person name="Berlin A."/>
            <person name="Chapman S.B."/>
            <person name="Goldberg J."/>
            <person name="Griggs A."/>
            <person name="Gujja S."/>
            <person name="Hansen M."/>
            <person name="Howarth C."/>
            <person name="Imamovic A."/>
            <person name="Larimer J."/>
            <person name="McCowen C."/>
            <person name="Montmayeur A."/>
            <person name="Murphy C."/>
            <person name="Neiman D."/>
            <person name="Pearson M."/>
            <person name="Priest M."/>
            <person name="Roberts A."/>
            <person name="Saif S."/>
            <person name="Shea T."/>
            <person name="Sisk P."/>
            <person name="Sykes S."/>
            <person name="Wortman J."/>
            <person name="Nusbaum C."/>
            <person name="Birren B."/>
        </authorList>
    </citation>
    <scope>NUCLEOTIDE SEQUENCE [LARGE SCALE GENOMIC DNA]</scope>
    <source>
        <strain evidence="3 4">VS20</strain>
    </source>
</reference>
<feature type="domain" description="PX" evidence="2">
    <location>
        <begin position="124"/>
        <end position="233"/>
    </location>
</feature>
<dbReference type="OMA" id="FQWELPA"/>
<feature type="compositionally biased region" description="Basic residues" evidence="1">
    <location>
        <begin position="12"/>
        <end position="23"/>
    </location>
</feature>
<evidence type="ECO:0000313" key="4">
    <source>
        <dbReference type="Proteomes" id="UP000030762"/>
    </source>
</evidence>
<feature type="compositionally biased region" description="Acidic residues" evidence="1">
    <location>
        <begin position="73"/>
        <end position="90"/>
    </location>
</feature>
<name>T0R4N6_SAPDV</name>
<evidence type="ECO:0000259" key="2">
    <source>
        <dbReference type="PROSITE" id="PS50195"/>
    </source>
</evidence>
<dbReference type="Pfam" id="PF00787">
    <property type="entry name" value="PX"/>
    <property type="match status" value="1"/>
</dbReference>
<evidence type="ECO:0000256" key="1">
    <source>
        <dbReference type="SAM" id="MobiDB-lite"/>
    </source>
</evidence>
<proteinExistence type="predicted"/>
<dbReference type="GO" id="GO:0035091">
    <property type="term" value="F:phosphatidylinositol binding"/>
    <property type="evidence" value="ECO:0007669"/>
    <property type="project" value="InterPro"/>
</dbReference>